<gene>
    <name evidence="2" type="ORF">SAMN04488115_11311</name>
</gene>
<sequence>MPTADVPSMVAIPAISMMPVGRVAILRKLGGRVVWNQRGIFNRGIGAGRGSKRGSDCSGGPQRDPKSRESKHRSQK</sequence>
<dbReference type="Proteomes" id="UP000236743">
    <property type="component" value="Unassembled WGS sequence"/>
</dbReference>
<protein>
    <submittedName>
        <fullName evidence="2">Uncharacterized protein</fullName>
    </submittedName>
</protein>
<name>A0A1H6CXH4_9HYPH</name>
<keyword evidence="3" id="KW-1185">Reference proteome</keyword>
<evidence type="ECO:0000313" key="2">
    <source>
        <dbReference type="EMBL" id="SEG77498.1"/>
    </source>
</evidence>
<dbReference type="AlphaFoldDB" id="A0A1H6CXH4"/>
<reference evidence="2 3" key="1">
    <citation type="submission" date="2016-10" db="EMBL/GenBank/DDBJ databases">
        <authorList>
            <person name="de Groot N.N."/>
        </authorList>
    </citation>
    <scope>NUCLEOTIDE SEQUENCE [LARGE SCALE GENOMIC DNA]</scope>
    <source>
        <strain evidence="2 3">DSM 26656</strain>
    </source>
</reference>
<proteinExistence type="predicted"/>
<accession>A0A1H6CXH4</accession>
<dbReference type="EMBL" id="FNUY01000013">
    <property type="protein sequence ID" value="SEG77498.1"/>
    <property type="molecule type" value="Genomic_DNA"/>
</dbReference>
<feature type="region of interest" description="Disordered" evidence="1">
    <location>
        <begin position="42"/>
        <end position="76"/>
    </location>
</feature>
<evidence type="ECO:0000313" key="3">
    <source>
        <dbReference type="Proteomes" id="UP000236743"/>
    </source>
</evidence>
<evidence type="ECO:0000256" key="1">
    <source>
        <dbReference type="SAM" id="MobiDB-lite"/>
    </source>
</evidence>
<organism evidence="2 3">
    <name type="scientific">Bosea lathyri</name>
    <dbReference type="NCBI Taxonomy" id="1036778"/>
    <lineage>
        <taxon>Bacteria</taxon>
        <taxon>Pseudomonadati</taxon>
        <taxon>Pseudomonadota</taxon>
        <taxon>Alphaproteobacteria</taxon>
        <taxon>Hyphomicrobiales</taxon>
        <taxon>Boseaceae</taxon>
        <taxon>Bosea</taxon>
    </lineage>
</organism>